<reference evidence="4 5" key="1">
    <citation type="journal article" date="2020" name="ISME J.">
        <title>Uncovering the hidden diversity of litter-decomposition mechanisms in mushroom-forming fungi.</title>
        <authorList>
            <person name="Floudas D."/>
            <person name="Bentzer J."/>
            <person name="Ahren D."/>
            <person name="Johansson T."/>
            <person name="Persson P."/>
            <person name="Tunlid A."/>
        </authorList>
    </citation>
    <scope>NUCLEOTIDE SEQUENCE [LARGE SCALE GENOMIC DNA]</scope>
    <source>
        <strain evidence="4 5">CBS 101986</strain>
    </source>
</reference>
<dbReference type="Pfam" id="PF24883">
    <property type="entry name" value="NPHP3_N"/>
    <property type="match status" value="1"/>
</dbReference>
<gene>
    <name evidence="4" type="ORF">D9619_004036</name>
</gene>
<evidence type="ECO:0000256" key="1">
    <source>
        <dbReference type="ARBA" id="ARBA00022737"/>
    </source>
</evidence>
<dbReference type="CDD" id="cd21037">
    <property type="entry name" value="MLKL_NTD"/>
    <property type="match status" value="1"/>
</dbReference>
<dbReference type="EMBL" id="JAACJJ010000014">
    <property type="protein sequence ID" value="KAF5327279.1"/>
    <property type="molecule type" value="Genomic_DNA"/>
</dbReference>
<dbReference type="SUPFAM" id="SSF52540">
    <property type="entry name" value="P-loop containing nucleoside triphosphate hydrolases"/>
    <property type="match status" value="1"/>
</dbReference>
<evidence type="ECO:0000259" key="3">
    <source>
        <dbReference type="PROSITE" id="PS50837"/>
    </source>
</evidence>
<dbReference type="PANTHER" id="PTHR10039">
    <property type="entry name" value="AMELOGENIN"/>
    <property type="match status" value="1"/>
</dbReference>
<evidence type="ECO:0000313" key="5">
    <source>
        <dbReference type="Proteomes" id="UP000567179"/>
    </source>
</evidence>
<dbReference type="Gene3D" id="3.40.50.300">
    <property type="entry name" value="P-loop containing nucleotide triphosphate hydrolases"/>
    <property type="match status" value="1"/>
</dbReference>
<dbReference type="InterPro" id="IPR027417">
    <property type="entry name" value="P-loop_NTPase"/>
</dbReference>
<dbReference type="PROSITE" id="PS50837">
    <property type="entry name" value="NACHT"/>
    <property type="match status" value="1"/>
</dbReference>
<sequence length="816" mass="89514">MSAGIHTPDPGTTKPKRSFRRRVAAGLGKGIKRVFRLGDKGADDRATTASLSDVMGEQGTFMDTGGVFYSHFSSTGDENEPLHPGIGRMANMSAPDISELMFQADSPRTLVPHGHASLSLAQQAIPQHNNIDQSASVIHETLGHQEDVSRAGSIIGNVTEDPIISAENVTSVHGFPPSPNLGSVSVNQGPSSKEVRLEASPQTATPSNRTENMIGALGVAGRFAKTLLKKLPDLSEPNPVRLALGVAKAVLEAKETIDGNKEEIATRIFDISANLEVIEAATHDGVPDPAESALTRFTDALRGALKDLGDLKSASLAKRILDYEETAKKIRDIFARMDASRNNFLTDMAFSIQKTASEMANDIRKERLYRLRPSENADYKSVISDQVIRREECIAGTRLGILEDIENWASDTAEDSPAVFWLTGQAGSGKTTIATTIATKFGRAVPPGQTALGANFFCSRQFPETRNPIRIIPTIAYHLARKCTSFADALVVGDKFDVVSYPISDQLRSIFVAPWLQSESIRASSVPYLIVIDALDELADDGSADFLSSLFNLLNNVSLKGFKIFITSRSDPKIVSLIASFNTRTERWLQRVPLKEVSSDIAKYLKLHLPMLNSEDLGKLEALADGLFIHAATTVRYLTPRTDIQEDEQMELLDELLQYTHRGNMSADRSGSEFIIDVLYQHILRDALSASRGKQRQRRLSAIHMLLSTGERSSPSVVSALLRGNGPTPGIVQAVVNSLHAVLYVQDGLIFWYHASFPDFIFDSTRSNFELNGESFTFSCDESVLQKQLRDLCFTWLKPGYINSSSIYARFHHPSF</sequence>
<keyword evidence="5" id="KW-1185">Reference proteome</keyword>
<dbReference type="Gene3D" id="1.20.930.20">
    <property type="entry name" value="Adaptor protein Cbl, N-terminal domain"/>
    <property type="match status" value="1"/>
</dbReference>
<evidence type="ECO:0000256" key="2">
    <source>
        <dbReference type="SAM" id="MobiDB-lite"/>
    </source>
</evidence>
<keyword evidence="1" id="KW-0677">Repeat</keyword>
<dbReference type="GO" id="GO:0007166">
    <property type="term" value="P:cell surface receptor signaling pathway"/>
    <property type="evidence" value="ECO:0007669"/>
    <property type="project" value="InterPro"/>
</dbReference>
<comment type="caution">
    <text evidence="4">The sequence shown here is derived from an EMBL/GenBank/DDBJ whole genome shotgun (WGS) entry which is preliminary data.</text>
</comment>
<evidence type="ECO:0000313" key="4">
    <source>
        <dbReference type="EMBL" id="KAF5327279.1"/>
    </source>
</evidence>
<dbReference type="InterPro" id="IPR007111">
    <property type="entry name" value="NACHT_NTPase"/>
</dbReference>
<accession>A0A8H5BQC2</accession>
<dbReference type="InterPro" id="IPR036537">
    <property type="entry name" value="Adaptor_Cbl_N_dom_sf"/>
</dbReference>
<feature type="region of interest" description="Disordered" evidence="2">
    <location>
        <begin position="174"/>
        <end position="194"/>
    </location>
</feature>
<organism evidence="4 5">
    <name type="scientific">Psilocybe cf. subviscida</name>
    <dbReference type="NCBI Taxonomy" id="2480587"/>
    <lineage>
        <taxon>Eukaryota</taxon>
        <taxon>Fungi</taxon>
        <taxon>Dikarya</taxon>
        <taxon>Basidiomycota</taxon>
        <taxon>Agaricomycotina</taxon>
        <taxon>Agaricomycetes</taxon>
        <taxon>Agaricomycetidae</taxon>
        <taxon>Agaricales</taxon>
        <taxon>Agaricineae</taxon>
        <taxon>Strophariaceae</taxon>
        <taxon>Psilocybe</taxon>
    </lineage>
</organism>
<dbReference type="InterPro" id="IPR059179">
    <property type="entry name" value="MLKL-like_MCAfunc"/>
</dbReference>
<dbReference type="InterPro" id="IPR056884">
    <property type="entry name" value="NPHP3-like_N"/>
</dbReference>
<protein>
    <recommendedName>
        <fullName evidence="3">NACHT domain-containing protein</fullName>
    </recommendedName>
</protein>
<dbReference type="Proteomes" id="UP000567179">
    <property type="component" value="Unassembled WGS sequence"/>
</dbReference>
<feature type="domain" description="NACHT" evidence="3">
    <location>
        <begin position="418"/>
        <end position="571"/>
    </location>
</feature>
<dbReference type="AlphaFoldDB" id="A0A8H5BQC2"/>
<feature type="compositionally biased region" description="Polar residues" evidence="2">
    <location>
        <begin position="180"/>
        <end position="191"/>
    </location>
</feature>
<dbReference type="OrthoDB" id="3269932at2759"/>
<name>A0A8H5BQC2_9AGAR</name>
<proteinExistence type="predicted"/>